<feature type="compositionally biased region" description="Low complexity" evidence="3">
    <location>
        <begin position="62"/>
        <end position="74"/>
    </location>
</feature>
<dbReference type="GeneID" id="36844286"/>
<dbReference type="Gene3D" id="2.60.120.40">
    <property type="match status" value="1"/>
</dbReference>
<feature type="compositionally biased region" description="Low complexity" evidence="3">
    <location>
        <begin position="38"/>
        <end position="50"/>
    </location>
</feature>
<dbReference type="Pfam" id="PF01391">
    <property type="entry name" value="Collagen"/>
    <property type="match status" value="1"/>
</dbReference>
<evidence type="ECO:0000256" key="3">
    <source>
        <dbReference type="SAM" id="MobiDB-lite"/>
    </source>
</evidence>
<dbReference type="SUPFAM" id="SSF49842">
    <property type="entry name" value="TNF-like"/>
    <property type="match status" value="1"/>
</dbReference>
<evidence type="ECO:0000256" key="1">
    <source>
        <dbReference type="ARBA" id="ARBA00004613"/>
    </source>
</evidence>
<evidence type="ECO:0000256" key="2">
    <source>
        <dbReference type="ARBA" id="ARBA00022525"/>
    </source>
</evidence>
<dbReference type="InterPro" id="IPR008160">
    <property type="entry name" value="Collagen"/>
</dbReference>
<feature type="region of interest" description="Disordered" evidence="3">
    <location>
        <begin position="38"/>
        <end position="74"/>
    </location>
</feature>
<evidence type="ECO:0008006" key="5">
    <source>
        <dbReference type="Google" id="ProtNLM"/>
    </source>
</evidence>
<dbReference type="Proteomes" id="UP000248852">
    <property type="component" value="Segment"/>
</dbReference>
<sequence>MDNSNKSHRSLSHNQQAQAHCAAEVDCTPCQSSGAVGVSGPPGSAGAVGPMGPPGPGGAPGAAGVRGPVGPAGPAGAMGLPGPPGSVGSMGPPGPPGPLANSVAFRANGVAAQNVTTLAIVTYENEIYDVQNGLPANNYNPATSTFTAPLSGVYRFVAVANGTHVTGEPPITLRFFTNAAGQGMTQARTVVYDAPDADDNFGLTISGDFQLAAGQTMAVQISGLAAALFVLAPATTIARTFAGSLIAETP</sequence>
<dbReference type="InterPro" id="IPR008983">
    <property type="entry name" value="Tumour_necrosis_fac-like_dom"/>
</dbReference>
<dbReference type="EMBL" id="MG011689">
    <property type="protein sequence ID" value="AVK75145.1"/>
    <property type="molecule type" value="Genomic_DNA"/>
</dbReference>
<keyword evidence="2" id="KW-0964">Secreted</keyword>
<organism evidence="4">
    <name type="scientific">Pandoravirus quercus</name>
    <dbReference type="NCBI Taxonomy" id="2107709"/>
    <lineage>
        <taxon>Viruses</taxon>
        <taxon>Pandoravirus</taxon>
    </lineage>
</organism>
<name>A0A2U7U9T4_9VIRU</name>
<protein>
    <recommendedName>
        <fullName evidence="5">Complement C1q subcomponent subunit B</fullName>
    </recommendedName>
</protein>
<gene>
    <name evidence="4" type="ORF">pqer_cds_723</name>
</gene>
<accession>A0A2U7U9T4</accession>
<dbReference type="KEGG" id="vg:36844286"/>
<dbReference type="RefSeq" id="YP_009483414.1">
    <property type="nucleotide sequence ID" value="NC_037667.1"/>
</dbReference>
<reference evidence="4" key="1">
    <citation type="journal article" date="2018" name="Nat. Commun.">
        <title>Diversity and evolution of the emerging Pandoraviridae family.</title>
        <authorList>
            <person name="Legendre M."/>
            <person name="Fabre E."/>
            <person name="Poirot O."/>
            <person name="Jeudy S."/>
            <person name="Lartigue A."/>
            <person name="Alempic J.M."/>
            <person name="Beucher L."/>
            <person name="Philippe N."/>
            <person name="Bertaux L."/>
            <person name="Christo-Foroux E."/>
            <person name="Labadie K."/>
            <person name="Coute Y."/>
            <person name="Abergel C."/>
            <person name="Claverie J.M."/>
        </authorList>
    </citation>
    <scope>NUCLEOTIDE SEQUENCE [LARGE SCALE GENOMIC DNA]</scope>
    <source>
        <strain evidence="4">Quercus</strain>
    </source>
</reference>
<proteinExistence type="predicted"/>
<evidence type="ECO:0000313" key="4">
    <source>
        <dbReference type="EMBL" id="AVK75145.1"/>
    </source>
</evidence>
<dbReference type="PANTHER" id="PTHR15427:SF33">
    <property type="entry name" value="COLLAGEN IV NC1 DOMAIN-CONTAINING PROTEIN"/>
    <property type="match status" value="1"/>
</dbReference>
<dbReference type="PANTHER" id="PTHR15427">
    <property type="entry name" value="EMILIN ELASTIN MICROFIBRIL INTERFACE-LOCATED PROTEIN ELASTIN MICROFIBRIL INTERFACER"/>
    <property type="match status" value="1"/>
</dbReference>
<dbReference type="InterPro" id="IPR050392">
    <property type="entry name" value="Collagen/C1q_domain"/>
</dbReference>
<comment type="subcellular location">
    <subcellularLocation>
        <location evidence="1">Secreted</location>
    </subcellularLocation>
</comment>